<evidence type="ECO:0000256" key="6">
    <source>
        <dbReference type="SAM" id="Phobius"/>
    </source>
</evidence>
<dbReference type="InterPro" id="IPR036259">
    <property type="entry name" value="MFS_trans_sf"/>
</dbReference>
<keyword evidence="5 6" id="KW-0472">Membrane</keyword>
<evidence type="ECO:0000256" key="4">
    <source>
        <dbReference type="ARBA" id="ARBA00022989"/>
    </source>
</evidence>
<comment type="subcellular location">
    <subcellularLocation>
        <location evidence="1">Cell membrane</location>
        <topology evidence="1">Multi-pass membrane protein</topology>
    </subcellularLocation>
</comment>
<dbReference type="PROSITE" id="PS50850">
    <property type="entry name" value="MFS"/>
    <property type="match status" value="1"/>
</dbReference>
<evidence type="ECO:0000313" key="9">
    <source>
        <dbReference type="Proteomes" id="UP000217785"/>
    </source>
</evidence>
<accession>A0A292YG74</accession>
<feature type="domain" description="Major facilitator superfamily (MFS) profile" evidence="7">
    <location>
        <begin position="1"/>
        <end position="175"/>
    </location>
</feature>
<feature type="transmembrane region" description="Helical" evidence="6">
    <location>
        <begin position="77"/>
        <end position="101"/>
    </location>
</feature>
<keyword evidence="4 6" id="KW-1133">Transmembrane helix</keyword>
<dbReference type="Pfam" id="PF07690">
    <property type="entry name" value="MFS_1"/>
    <property type="match status" value="1"/>
</dbReference>
<comment type="caution">
    <text evidence="8">The sequence shown here is derived from an EMBL/GenBank/DDBJ whole genome shotgun (WGS) entry which is preliminary data.</text>
</comment>
<dbReference type="PANTHER" id="PTHR23521:SF2">
    <property type="entry name" value="TRANSPORTER MFS SUPERFAMILY"/>
    <property type="match status" value="1"/>
</dbReference>
<feature type="transmembrane region" description="Helical" evidence="6">
    <location>
        <begin position="108"/>
        <end position="127"/>
    </location>
</feature>
<feature type="transmembrane region" description="Helical" evidence="6">
    <location>
        <begin position="20"/>
        <end position="41"/>
    </location>
</feature>
<sequence>MEASLNVNFPVYAVRNGIALEWVSVILPAFVVGSLALQMPLGKWSDKTGRQKVMTLCAVTGAAAFVAFPFAGDNVWAMMALLALAGATVGSFYSLGLAFVADILPQGMVPTAGIIASMNFSLASILAPNLNGVLLDSAWPGSMFAVMGGMLALFAVSGPFFRRRRSRQITATHGF</sequence>
<dbReference type="SUPFAM" id="SSF103473">
    <property type="entry name" value="MFS general substrate transporter"/>
    <property type="match status" value="1"/>
</dbReference>
<evidence type="ECO:0000313" key="8">
    <source>
        <dbReference type="EMBL" id="GAX89417.1"/>
    </source>
</evidence>
<dbReference type="EMBL" id="BDUF01000020">
    <property type="protein sequence ID" value="GAX89417.1"/>
    <property type="molecule type" value="Genomic_DNA"/>
</dbReference>
<evidence type="ECO:0000259" key="7">
    <source>
        <dbReference type="PROSITE" id="PS50850"/>
    </source>
</evidence>
<dbReference type="PANTHER" id="PTHR23521">
    <property type="entry name" value="TRANSPORTER MFS SUPERFAMILY"/>
    <property type="match status" value="1"/>
</dbReference>
<dbReference type="InterPro" id="IPR011701">
    <property type="entry name" value="MFS"/>
</dbReference>
<dbReference type="Proteomes" id="UP000217785">
    <property type="component" value="Unassembled WGS sequence"/>
</dbReference>
<protein>
    <submittedName>
        <fullName evidence="8">MFS transporter</fullName>
    </submittedName>
</protein>
<dbReference type="InterPro" id="IPR020846">
    <property type="entry name" value="MFS_dom"/>
</dbReference>
<dbReference type="AlphaFoldDB" id="A0A292YG74"/>
<dbReference type="GO" id="GO:0005886">
    <property type="term" value="C:plasma membrane"/>
    <property type="evidence" value="ECO:0007669"/>
    <property type="project" value="UniProtKB-SubCell"/>
</dbReference>
<name>A0A292YG74_9BACL</name>
<evidence type="ECO:0000256" key="1">
    <source>
        <dbReference type="ARBA" id="ARBA00004651"/>
    </source>
</evidence>
<gene>
    <name evidence="8" type="ORF">EFBL_1035</name>
</gene>
<keyword evidence="3 6" id="KW-0812">Transmembrane</keyword>
<reference evidence="9" key="1">
    <citation type="submission" date="2017-07" db="EMBL/GenBank/DDBJ databases">
        <title>Draft genome sequence of Effusibacillus lacus strain skLN1.</title>
        <authorList>
            <person name="Watanabe M."/>
            <person name="Kojima H."/>
            <person name="Fukui M."/>
        </authorList>
    </citation>
    <scope>NUCLEOTIDE SEQUENCE [LARGE SCALE GENOMIC DNA]</scope>
    <source>
        <strain evidence="9">skLN1</strain>
    </source>
</reference>
<evidence type="ECO:0000256" key="3">
    <source>
        <dbReference type="ARBA" id="ARBA00022692"/>
    </source>
</evidence>
<evidence type="ECO:0000256" key="2">
    <source>
        <dbReference type="ARBA" id="ARBA00022448"/>
    </source>
</evidence>
<feature type="transmembrane region" description="Helical" evidence="6">
    <location>
        <begin position="53"/>
        <end position="71"/>
    </location>
</feature>
<keyword evidence="9" id="KW-1185">Reference proteome</keyword>
<dbReference type="OrthoDB" id="478565at2"/>
<feature type="transmembrane region" description="Helical" evidence="6">
    <location>
        <begin position="139"/>
        <end position="161"/>
    </location>
</feature>
<evidence type="ECO:0000256" key="5">
    <source>
        <dbReference type="ARBA" id="ARBA00023136"/>
    </source>
</evidence>
<dbReference type="GO" id="GO:0022857">
    <property type="term" value="F:transmembrane transporter activity"/>
    <property type="evidence" value="ECO:0007669"/>
    <property type="project" value="InterPro"/>
</dbReference>
<keyword evidence="2" id="KW-0813">Transport</keyword>
<proteinExistence type="predicted"/>
<organism evidence="8 9">
    <name type="scientific">Effusibacillus lacus</name>
    <dbReference type="NCBI Taxonomy" id="1348429"/>
    <lineage>
        <taxon>Bacteria</taxon>
        <taxon>Bacillati</taxon>
        <taxon>Bacillota</taxon>
        <taxon>Bacilli</taxon>
        <taxon>Bacillales</taxon>
        <taxon>Alicyclobacillaceae</taxon>
        <taxon>Effusibacillus</taxon>
    </lineage>
</organism>
<dbReference type="Gene3D" id="1.20.1250.20">
    <property type="entry name" value="MFS general substrate transporter like domains"/>
    <property type="match status" value="1"/>
</dbReference>